<protein>
    <submittedName>
        <fullName evidence="1">Uncharacterized protein</fullName>
    </submittedName>
</protein>
<evidence type="ECO:0000313" key="2">
    <source>
        <dbReference type="Proteomes" id="UP000821845"/>
    </source>
</evidence>
<accession>A0ACB7SA29</accession>
<keyword evidence="2" id="KW-1185">Reference proteome</keyword>
<name>A0ACB7SA29_HYAAI</name>
<dbReference type="Proteomes" id="UP000821845">
    <property type="component" value="Chromosome 5"/>
</dbReference>
<gene>
    <name evidence="1" type="ORF">HPB50_019694</name>
</gene>
<sequence length="74" mass="7814">MTSPTIAVGDLVLVRIGLPNSGVNQEGPFPVVKTASQQGHLKTVWNVGPNGTIESVSIANVFKHHPRRAEASLS</sequence>
<proteinExistence type="predicted"/>
<comment type="caution">
    <text evidence="1">The sequence shown here is derived from an EMBL/GenBank/DDBJ whole genome shotgun (WGS) entry which is preliminary data.</text>
</comment>
<dbReference type="EMBL" id="CM023485">
    <property type="protein sequence ID" value="KAH6930816.1"/>
    <property type="molecule type" value="Genomic_DNA"/>
</dbReference>
<evidence type="ECO:0000313" key="1">
    <source>
        <dbReference type="EMBL" id="KAH6930816.1"/>
    </source>
</evidence>
<reference evidence="1" key="1">
    <citation type="submission" date="2020-05" db="EMBL/GenBank/DDBJ databases">
        <title>Large-scale comparative analyses of tick genomes elucidate their genetic diversity and vector capacities.</title>
        <authorList>
            <person name="Jia N."/>
            <person name="Wang J."/>
            <person name="Shi W."/>
            <person name="Du L."/>
            <person name="Sun Y."/>
            <person name="Zhan W."/>
            <person name="Jiang J."/>
            <person name="Wang Q."/>
            <person name="Zhang B."/>
            <person name="Ji P."/>
            <person name="Sakyi L.B."/>
            <person name="Cui X."/>
            <person name="Yuan T."/>
            <person name="Jiang B."/>
            <person name="Yang W."/>
            <person name="Lam T.T.-Y."/>
            <person name="Chang Q."/>
            <person name="Ding S."/>
            <person name="Wang X."/>
            <person name="Zhu J."/>
            <person name="Ruan X."/>
            <person name="Zhao L."/>
            <person name="Wei J."/>
            <person name="Que T."/>
            <person name="Du C."/>
            <person name="Cheng J."/>
            <person name="Dai P."/>
            <person name="Han X."/>
            <person name="Huang E."/>
            <person name="Gao Y."/>
            <person name="Liu J."/>
            <person name="Shao H."/>
            <person name="Ye R."/>
            <person name="Li L."/>
            <person name="Wei W."/>
            <person name="Wang X."/>
            <person name="Wang C."/>
            <person name="Yang T."/>
            <person name="Huo Q."/>
            <person name="Li W."/>
            <person name="Guo W."/>
            <person name="Chen H."/>
            <person name="Zhou L."/>
            <person name="Ni X."/>
            <person name="Tian J."/>
            <person name="Zhou Y."/>
            <person name="Sheng Y."/>
            <person name="Liu T."/>
            <person name="Pan Y."/>
            <person name="Xia L."/>
            <person name="Li J."/>
            <person name="Zhao F."/>
            <person name="Cao W."/>
        </authorList>
    </citation>
    <scope>NUCLEOTIDE SEQUENCE</scope>
    <source>
        <strain evidence="1">Hyas-2018</strain>
    </source>
</reference>
<organism evidence="1 2">
    <name type="scientific">Hyalomma asiaticum</name>
    <name type="common">Tick</name>
    <dbReference type="NCBI Taxonomy" id="266040"/>
    <lineage>
        <taxon>Eukaryota</taxon>
        <taxon>Metazoa</taxon>
        <taxon>Ecdysozoa</taxon>
        <taxon>Arthropoda</taxon>
        <taxon>Chelicerata</taxon>
        <taxon>Arachnida</taxon>
        <taxon>Acari</taxon>
        <taxon>Parasitiformes</taxon>
        <taxon>Ixodida</taxon>
        <taxon>Ixodoidea</taxon>
        <taxon>Ixodidae</taxon>
        <taxon>Hyalomminae</taxon>
        <taxon>Hyalomma</taxon>
    </lineage>
</organism>